<accession>A0A290WRH7</accession>
<reference evidence="2 3" key="1">
    <citation type="submission" date="2017-09" db="EMBL/GenBank/DDBJ databases">
        <title>Complete genome sequence of Janthinobacterium svalbardensis PAMC 27463.</title>
        <authorList>
            <person name="Cho Y.-J."/>
            <person name="Cho A."/>
            <person name="Kim O.-S."/>
            <person name="Lee J.-I."/>
        </authorList>
    </citation>
    <scope>NUCLEOTIDE SEQUENCE [LARGE SCALE GENOMIC DNA]</scope>
    <source>
        <strain evidence="2 3">PAMC 27463</strain>
    </source>
</reference>
<keyword evidence="1" id="KW-0732">Signal</keyword>
<dbReference type="AlphaFoldDB" id="A0A290WRH7"/>
<dbReference type="RefSeq" id="WP_096233697.1">
    <property type="nucleotide sequence ID" value="NZ_CP023422.1"/>
</dbReference>
<protein>
    <submittedName>
        <fullName evidence="2">Uncharacterized protein</fullName>
    </submittedName>
</protein>
<dbReference type="Proteomes" id="UP000218437">
    <property type="component" value="Chromosome"/>
</dbReference>
<gene>
    <name evidence="2" type="ORF">CNX70_04230</name>
</gene>
<evidence type="ECO:0000256" key="1">
    <source>
        <dbReference type="SAM" id="SignalP"/>
    </source>
</evidence>
<dbReference type="EMBL" id="CP023422">
    <property type="protein sequence ID" value="ATD59490.1"/>
    <property type="molecule type" value="Genomic_DNA"/>
</dbReference>
<evidence type="ECO:0000313" key="3">
    <source>
        <dbReference type="Proteomes" id="UP000218437"/>
    </source>
</evidence>
<proteinExistence type="predicted"/>
<organism evidence="2 3">
    <name type="scientific">Janthinobacterium svalbardensis</name>
    <dbReference type="NCBI Taxonomy" id="368607"/>
    <lineage>
        <taxon>Bacteria</taxon>
        <taxon>Pseudomonadati</taxon>
        <taxon>Pseudomonadota</taxon>
        <taxon>Betaproteobacteria</taxon>
        <taxon>Burkholderiales</taxon>
        <taxon>Oxalobacteraceae</taxon>
        <taxon>Janthinobacterium</taxon>
    </lineage>
</organism>
<sequence length="266" mass="29533">MRIPLSLLLTGLLAGPLSSTVALAQTAPVPQVKVDATRDPVDKSYRKMLQGVERFERDHALAPQAVLRFRLLPRQPGVDMKGVQLRIAGDSVSIPLPLAEDNSFAPVRNAQAAREDAVLIANRKATTMSWRAQVITPGLPPGTRRLGDLRLECRAGMDSGLISNDPQIIAWLSSMLYSTDKVCSEPDGNYLFFTDRRLFGVTLVHGERRVSLPFTMLYAGGEQTPASLPYCDCQVLLDRTYYAPLWDTRWPDDTLLEFTYMDEVAP</sequence>
<feature type="signal peptide" evidence="1">
    <location>
        <begin position="1"/>
        <end position="24"/>
    </location>
</feature>
<dbReference type="KEGG" id="jsv:CNX70_04230"/>
<feature type="chain" id="PRO_5012968089" evidence="1">
    <location>
        <begin position="25"/>
        <end position="266"/>
    </location>
</feature>
<evidence type="ECO:0000313" key="2">
    <source>
        <dbReference type="EMBL" id="ATD59490.1"/>
    </source>
</evidence>
<keyword evidence="3" id="KW-1185">Reference proteome</keyword>
<name>A0A290WRH7_9BURK</name>